<comment type="caution">
    <text evidence="1">The sequence shown here is derived from an EMBL/GenBank/DDBJ whole genome shotgun (WGS) entry which is preliminary data.</text>
</comment>
<accession>A0ABD0U8X0</accession>
<name>A0ABD0U8X0_DENTH</name>
<dbReference type="AlphaFoldDB" id="A0ABD0U8X0"/>
<proteinExistence type="predicted"/>
<protein>
    <submittedName>
        <fullName evidence="1">Uncharacterized protein</fullName>
    </submittedName>
</protein>
<dbReference type="EMBL" id="JANQDX010000016">
    <property type="protein sequence ID" value="KAL0909168.1"/>
    <property type="molecule type" value="Genomic_DNA"/>
</dbReference>
<evidence type="ECO:0000313" key="1">
    <source>
        <dbReference type="EMBL" id="KAL0909168.1"/>
    </source>
</evidence>
<organism evidence="1 2">
    <name type="scientific">Dendrobium thyrsiflorum</name>
    <name type="common">Pinecone-like raceme dendrobium</name>
    <name type="synonym">Orchid</name>
    <dbReference type="NCBI Taxonomy" id="117978"/>
    <lineage>
        <taxon>Eukaryota</taxon>
        <taxon>Viridiplantae</taxon>
        <taxon>Streptophyta</taxon>
        <taxon>Embryophyta</taxon>
        <taxon>Tracheophyta</taxon>
        <taxon>Spermatophyta</taxon>
        <taxon>Magnoliopsida</taxon>
        <taxon>Liliopsida</taxon>
        <taxon>Asparagales</taxon>
        <taxon>Orchidaceae</taxon>
        <taxon>Epidendroideae</taxon>
        <taxon>Malaxideae</taxon>
        <taxon>Dendrobiinae</taxon>
        <taxon>Dendrobium</taxon>
    </lineage>
</organism>
<dbReference type="Proteomes" id="UP001552299">
    <property type="component" value="Unassembled WGS sequence"/>
</dbReference>
<gene>
    <name evidence="1" type="ORF">M5K25_020013</name>
</gene>
<reference evidence="1 2" key="1">
    <citation type="journal article" date="2024" name="Plant Biotechnol. J.">
        <title>Dendrobium thyrsiflorum genome and its molecular insights into genes involved in important horticultural traits.</title>
        <authorList>
            <person name="Chen B."/>
            <person name="Wang J.Y."/>
            <person name="Zheng P.J."/>
            <person name="Li K.L."/>
            <person name="Liang Y.M."/>
            <person name="Chen X.F."/>
            <person name="Zhang C."/>
            <person name="Zhao X."/>
            <person name="He X."/>
            <person name="Zhang G.Q."/>
            <person name="Liu Z.J."/>
            <person name="Xu Q."/>
        </authorList>
    </citation>
    <scope>NUCLEOTIDE SEQUENCE [LARGE SCALE GENOMIC DNA]</scope>
    <source>
        <strain evidence="1">GZMU011</strain>
    </source>
</reference>
<evidence type="ECO:0000313" key="2">
    <source>
        <dbReference type="Proteomes" id="UP001552299"/>
    </source>
</evidence>
<sequence>MNDFLTISSLPQAFHNEASWSIPILHHIADPEQDHGFVYNEQGHVDIIFFNVNPEVDQTVEEYVERITFTLVAAIDDELSSVQWKLVSKT</sequence>
<keyword evidence="2" id="KW-1185">Reference proteome</keyword>